<reference evidence="16" key="3">
    <citation type="submission" date="2023-04" db="EMBL/GenBank/DDBJ databases">
        <title>WGS assembly of Eucalyptus grandis.</title>
        <authorList>
            <person name="Myburg A."/>
            <person name="Grattapaglia D."/>
            <person name="Tuskan G."/>
            <person name="Hellsten U."/>
            <person name="Hayes R."/>
            <person name="Grimwood J."/>
            <person name="Jenkins J."/>
            <person name="Lindquist E."/>
            <person name="Tice H."/>
            <person name="Bauer D."/>
            <person name="Goodstein D."/>
            <person name="Dubchak I."/>
            <person name="Poliakov A."/>
            <person name="Mizrachi E."/>
            <person name="Kullan A."/>
            <person name="Hussey S."/>
            <person name="Pinard D."/>
            <person name="Van D."/>
            <person name="Singh P."/>
            <person name="Van J."/>
            <person name="Silva-Junior O."/>
            <person name="Togawa R."/>
            <person name="Pappas M."/>
            <person name="Faria D."/>
            <person name="Sansaloni C."/>
            <person name="Petroli C."/>
            <person name="Yang X."/>
            <person name="Ranjan P."/>
            <person name="Tschaplinski T."/>
            <person name="Ye C."/>
            <person name="Li T."/>
            <person name="Sterck L."/>
            <person name="Vanneste K."/>
            <person name="Murat F."/>
            <person name="Soler M."/>
            <person name="Clemente H."/>
            <person name="Saidi N."/>
            <person name="Cassan-Wang H."/>
            <person name="Dunand C."/>
            <person name="Hefer C."/>
            <person name="Bornberg-Bauer E."/>
            <person name="Kersting A."/>
            <person name="Vining K."/>
            <person name="Amarasinghe V."/>
            <person name="Ranik M."/>
            <person name="Naithani S."/>
            <person name="Elser J."/>
            <person name="Boyd A."/>
            <person name="Liston A."/>
            <person name="Spatafora J."/>
            <person name="Dharmwardhana P."/>
            <person name="Raja R."/>
            <person name="Sullivan C."/>
            <person name="Romanel E."/>
            <person name="Alves-Ferreira M."/>
            <person name="Kulheim C."/>
            <person name="Foley W."/>
            <person name="Carocha V."/>
            <person name="Paiva J."/>
            <person name="Kudrna D."/>
            <person name="Brommonschenkel S."/>
            <person name="Pasquali G."/>
            <person name="Byrne M."/>
            <person name="Rigault P."/>
            <person name="Tibbits J."/>
            <person name="Spokevicius A."/>
            <person name="Jones R."/>
            <person name="Steane D."/>
            <person name="Vaillancourt R."/>
            <person name="Potts B."/>
            <person name="Joubert F."/>
            <person name="Barry K."/>
            <person name="Pappas G."/>
            <person name="Strauss S."/>
            <person name="Jaiswal P."/>
            <person name="Grima-Pettenati J."/>
            <person name="Salse J."/>
            <person name="Van D."/>
            <person name="Rokhsar D."/>
            <person name="Schmutz J."/>
        </authorList>
    </citation>
    <scope>NUCLEOTIDE SEQUENCE</scope>
    <source>
        <tissue evidence="16">Leaf extractions</tissue>
    </source>
</reference>
<keyword evidence="5" id="KW-0489">Methyltransferase</keyword>
<dbReference type="InterPro" id="IPR002629">
    <property type="entry name" value="Met_Synth_C/arc"/>
</dbReference>
<dbReference type="NCBIfam" id="TIGR01371">
    <property type="entry name" value="met_syn_B12ind"/>
    <property type="match status" value="1"/>
</dbReference>
<keyword evidence="6" id="KW-0028">Amino-acid biosynthesis</keyword>
<gene>
    <name evidence="17" type="ORF">EUGRSUZ_L01249</name>
</gene>
<evidence type="ECO:0000256" key="11">
    <source>
        <dbReference type="ARBA" id="ARBA00048690"/>
    </source>
</evidence>
<dbReference type="GO" id="GO:0003871">
    <property type="term" value="F:5-methyltetrahydropteroyltriglutamate-homocysteine S-methyltransferase activity"/>
    <property type="evidence" value="ECO:0007669"/>
    <property type="project" value="UniProtKB-EC"/>
</dbReference>
<dbReference type="UniPathway" id="UPA00051">
    <property type="reaction ID" value="UER00082"/>
</dbReference>
<evidence type="ECO:0000313" key="17">
    <source>
        <dbReference type="EMBL" id="KCW45140.1"/>
    </source>
</evidence>
<dbReference type="NCBIfam" id="NF003556">
    <property type="entry name" value="PRK05222.1"/>
    <property type="match status" value="1"/>
</dbReference>
<feature type="binding site" evidence="12">
    <location>
        <position position="116"/>
    </location>
    <ligand>
        <name>5-methyltetrahydropteroyltri-L-glutamate</name>
        <dbReference type="ChEBI" id="CHEBI:58207"/>
    </ligand>
</feature>
<feature type="binding site" evidence="13">
    <location>
        <position position="645"/>
    </location>
    <ligand>
        <name>Zn(2+)</name>
        <dbReference type="ChEBI" id="CHEBI:29105"/>
        <label>1</label>
        <note>catalytic</note>
    </ligand>
</feature>
<feature type="binding site" evidence="12">
    <location>
        <position position="18"/>
    </location>
    <ligand>
        <name>5-methyltetrahydropteroyltri-L-glutamate</name>
        <dbReference type="ChEBI" id="CHEBI:58207"/>
    </ligand>
</feature>
<keyword evidence="18" id="KW-1185">Reference proteome</keyword>
<feature type="binding site" evidence="13">
    <location>
        <position position="669"/>
    </location>
    <ligand>
        <name>Zn(2+)</name>
        <dbReference type="ChEBI" id="CHEBI:29105"/>
        <label>1</label>
        <note>catalytic</note>
    </ligand>
</feature>
<dbReference type="Gene3D" id="3.20.20.210">
    <property type="match status" value="2"/>
</dbReference>
<evidence type="ECO:0000256" key="4">
    <source>
        <dbReference type="ARBA" id="ARBA00012034"/>
    </source>
</evidence>
<dbReference type="CDD" id="cd03311">
    <property type="entry name" value="CIMS_C_terminal_like"/>
    <property type="match status" value="1"/>
</dbReference>
<dbReference type="FunFam" id="3.20.20.210:FF:000003">
    <property type="entry name" value="5-methyltetrahydropteroyltriglutamate--homocysteine methyltransferase"/>
    <property type="match status" value="1"/>
</dbReference>
<comment type="catalytic activity">
    <reaction evidence="11">
        <text>5-methyltetrahydropteroyltri-L-glutamate + L-homocysteine = tetrahydropteroyltri-L-glutamate + L-methionine</text>
        <dbReference type="Rhea" id="RHEA:21196"/>
        <dbReference type="ChEBI" id="CHEBI:57844"/>
        <dbReference type="ChEBI" id="CHEBI:58140"/>
        <dbReference type="ChEBI" id="CHEBI:58199"/>
        <dbReference type="ChEBI" id="CHEBI:58207"/>
        <dbReference type="EC" id="2.1.1.14"/>
    </reaction>
</comment>
<reference evidence="16" key="4">
    <citation type="submission" date="2023-07" db="EMBL/GenBank/DDBJ databases">
        <authorList>
            <person name="Myburg A.A."/>
            <person name="Grattapaglia D."/>
            <person name="Tuskan G.A."/>
            <person name="Hellsten U."/>
            <person name="Hayes R.D."/>
            <person name="Grimwood J."/>
            <person name="Jenkins J."/>
            <person name="Lindquist E."/>
            <person name="Tice H."/>
            <person name="Bauer D."/>
            <person name="Goodstein D.M."/>
            <person name="Dubchak I."/>
            <person name="Poliakov A."/>
            <person name="Mizrachi E."/>
            <person name="Kullan A.R."/>
            <person name="Hussey S.G."/>
            <person name="Pinard D."/>
            <person name="Van D.M."/>
            <person name="Singh P."/>
            <person name="Van J.I."/>
            <person name="Silva-Junior O.B."/>
            <person name="Togawa R.C."/>
            <person name="Pappas M.R."/>
            <person name="Faria D.A."/>
            <person name="Sansaloni C.P."/>
            <person name="Petroli C.D."/>
            <person name="Yang X."/>
            <person name="Ranjan P."/>
            <person name="Tschaplinski T.J."/>
            <person name="Ye C.Y."/>
            <person name="Li T."/>
            <person name="Sterck L."/>
            <person name="Vanneste K."/>
            <person name="Murat F."/>
            <person name="Soler M."/>
            <person name="Clemente H.S."/>
            <person name="Saidi N."/>
            <person name="Cassan-Wang H."/>
            <person name="Dunand C."/>
            <person name="Hefer C.A."/>
            <person name="Bornberg-Bauer E."/>
            <person name="Kersting A.R."/>
            <person name="Vining K."/>
            <person name="Amarasinghe V."/>
            <person name="Ranik M."/>
            <person name="Naithani S."/>
            <person name="Elser J."/>
            <person name="Boyd A.E."/>
            <person name="Liston A."/>
            <person name="Spatafora J.W."/>
            <person name="Dharmwardhana P."/>
            <person name="Raja R."/>
            <person name="Sullivan C."/>
            <person name="Romanel E."/>
            <person name="Alves-Ferreira M."/>
            <person name="Kulheim C."/>
            <person name="Foley W."/>
            <person name="Carocha V."/>
            <person name="Paiva J."/>
            <person name="Kudrna D."/>
            <person name="Brommonschenkel S.H."/>
            <person name="Pasquali G."/>
            <person name="Byrne M."/>
            <person name="Rigault P."/>
            <person name="Tibbits J."/>
            <person name="Spokevicius A."/>
            <person name="Jones R.C."/>
            <person name="Steane D.A."/>
            <person name="Vaillancourt R.E."/>
            <person name="Potts B.M."/>
            <person name="Joubert F."/>
            <person name="Barry K."/>
            <person name="Pappas G.J."/>
            <person name="Strauss S.H."/>
            <person name="Jaiswal P."/>
            <person name="Grima-Pettenati J."/>
            <person name="Salse J."/>
            <person name="Van D.P."/>
            <person name="Rokhsar D.S."/>
            <person name="Schmutz J."/>
        </authorList>
    </citation>
    <scope>NUCLEOTIDE SEQUENCE</scope>
    <source>
        <tissue evidence="16">Leaf extractions</tissue>
    </source>
</reference>
<evidence type="ECO:0000256" key="5">
    <source>
        <dbReference type="ARBA" id="ARBA00022603"/>
    </source>
</evidence>
<evidence type="ECO:0000313" key="18">
    <source>
        <dbReference type="Proteomes" id="UP000030711"/>
    </source>
</evidence>
<name>A0A058ZVR1_EUCGR</name>
<reference evidence="16" key="2">
    <citation type="journal article" date="2014" name="Nature">
        <title>The genome of Eucalyptus grandis.</title>
        <authorList>
            <person name="Myburg A.A."/>
            <person name="Grattapaglia D."/>
            <person name="Tuskan G.A."/>
            <person name="Hellsten U."/>
            <person name="Hayes R.D."/>
            <person name="Grimwood J."/>
            <person name="Jenkins J."/>
            <person name="Lindquist E."/>
            <person name="Tice H."/>
            <person name="Bauer D."/>
            <person name="Goodstein D.M."/>
            <person name="Dubchak I."/>
            <person name="Poliakov A."/>
            <person name="Mizrachi E."/>
            <person name="Kullan A.R."/>
            <person name="Hussey S.G."/>
            <person name="Pinard D."/>
            <person name="van der Merwe K."/>
            <person name="Singh P."/>
            <person name="van Jaarsveld I."/>
            <person name="Silva-Junior O.B."/>
            <person name="Togawa R.C."/>
            <person name="Pappas M.R."/>
            <person name="Faria D.A."/>
            <person name="Sansaloni C.P."/>
            <person name="Petroli C.D."/>
            <person name="Yang X."/>
            <person name="Ranjan P."/>
            <person name="Tschaplinski T.J."/>
            <person name="Ye C.Y."/>
            <person name="Li T."/>
            <person name="Sterck L."/>
            <person name="Vanneste K."/>
            <person name="Murat F."/>
            <person name="Soler M."/>
            <person name="Clemente H.S."/>
            <person name="Saidi N."/>
            <person name="Cassan-Wang H."/>
            <person name="Dunand C."/>
            <person name="Hefer C.A."/>
            <person name="Bornberg-Bauer E."/>
            <person name="Kersting A.R."/>
            <person name="Vining K."/>
            <person name="Amarasinghe V."/>
            <person name="Ranik M."/>
            <person name="Naithani S."/>
            <person name="Elser J."/>
            <person name="Boyd A.E."/>
            <person name="Liston A."/>
            <person name="Spatafora J.W."/>
            <person name="Dharmwardhana P."/>
            <person name="Raja R."/>
            <person name="Sullivan C."/>
            <person name="Romanel E."/>
            <person name="Alves-Ferreira M."/>
            <person name="Kulheim C."/>
            <person name="Foley W."/>
            <person name="Carocha V."/>
            <person name="Paiva J."/>
            <person name="Kudrna D."/>
            <person name="Brommonschenkel S.H."/>
            <person name="Pasquali G."/>
            <person name="Byrne M."/>
            <person name="Rigault P."/>
            <person name="Tibbits J."/>
            <person name="Spokevicius A."/>
            <person name="Jones R.C."/>
            <person name="Steane D.A."/>
            <person name="Vaillancourt R.E."/>
            <person name="Potts B.M."/>
            <person name="Joubert F."/>
            <person name="Barry K."/>
            <person name="Pappas G.J."/>
            <person name="Strauss S.H."/>
            <person name="Jaiswal P."/>
            <person name="Grima-Pettenati J."/>
            <person name="Salse J."/>
            <person name="Van de Peer Y."/>
            <person name="Rokhsar D.S."/>
            <person name="Schmutz J."/>
        </authorList>
    </citation>
    <scope>NUCLEOTIDE SEQUENCE</scope>
    <source>
        <tissue evidence="16">Leaf extractions</tissue>
    </source>
</reference>
<keyword evidence="7" id="KW-0808">Transferase</keyword>
<feature type="binding site" evidence="13">
    <location>
        <position position="660"/>
    </location>
    <ligand>
        <name>Zn(2+)</name>
        <dbReference type="ChEBI" id="CHEBI:29105"/>
        <label>1</label>
        <note>catalytic</note>
    </ligand>
</feature>
<organism evidence="17">
    <name type="scientific">Eucalyptus grandis</name>
    <name type="common">Flooded gum</name>
    <dbReference type="NCBI Taxonomy" id="71139"/>
    <lineage>
        <taxon>Eukaryota</taxon>
        <taxon>Viridiplantae</taxon>
        <taxon>Streptophyta</taxon>
        <taxon>Embryophyta</taxon>
        <taxon>Tracheophyta</taxon>
        <taxon>Spermatophyta</taxon>
        <taxon>Magnoliopsida</taxon>
        <taxon>eudicotyledons</taxon>
        <taxon>Gunneridae</taxon>
        <taxon>Pentapetalae</taxon>
        <taxon>rosids</taxon>
        <taxon>malvids</taxon>
        <taxon>Myrtales</taxon>
        <taxon>Myrtaceae</taxon>
        <taxon>Myrtoideae</taxon>
        <taxon>Eucalypteae</taxon>
        <taxon>Eucalyptus</taxon>
    </lineage>
</organism>
<feature type="binding site" evidence="12">
    <location>
        <position position="603"/>
    </location>
    <ligand>
        <name>L-methionine</name>
        <dbReference type="ChEBI" id="CHEBI:57844"/>
    </ligand>
</feature>
<evidence type="ECO:0000256" key="3">
    <source>
        <dbReference type="ARBA" id="ARBA00009553"/>
    </source>
</evidence>
<dbReference type="PANTHER" id="PTHR30519">
    <property type="entry name" value="5-METHYLTETRAHYDROPTEROYLTRIGLUTAMATE--HOMOCYSTEINE METHYLTRANSFERASE"/>
    <property type="match status" value="1"/>
</dbReference>
<dbReference type="GO" id="GO:0009086">
    <property type="term" value="P:methionine biosynthetic process"/>
    <property type="evidence" value="ECO:0000318"/>
    <property type="project" value="GO_Central"/>
</dbReference>
<dbReference type="SUPFAM" id="SSF51726">
    <property type="entry name" value="UROD/MetE-like"/>
    <property type="match status" value="2"/>
</dbReference>
<keyword evidence="9 13" id="KW-0862">Zinc</keyword>
<protein>
    <recommendedName>
        <fullName evidence="4">5-methyltetrahydropteroyltriglutamate--homocysteine S-methyltransferase</fullName>
        <ecNumber evidence="4">2.1.1.14</ecNumber>
    </recommendedName>
</protein>
<evidence type="ECO:0000256" key="6">
    <source>
        <dbReference type="ARBA" id="ARBA00022605"/>
    </source>
</evidence>
<dbReference type="EMBL" id="KK198909">
    <property type="protein sequence ID" value="KCW45140.1"/>
    <property type="molecule type" value="Genomic_DNA"/>
</dbReference>
<evidence type="ECO:0000313" key="16">
    <source>
        <dbReference type="EMBL" id="KAK2632669.1"/>
    </source>
</evidence>
<feature type="binding site" evidence="12">
    <location>
        <position position="603"/>
    </location>
    <ligand>
        <name>L-homocysteine</name>
        <dbReference type="ChEBI" id="CHEBI:58199"/>
    </ligand>
</feature>
<dbReference type="Pfam" id="PF01717">
    <property type="entry name" value="Meth_synt_2"/>
    <property type="match status" value="1"/>
</dbReference>
<keyword evidence="8 13" id="KW-0479">Metal-binding</keyword>
<dbReference type="EMBL" id="MU848394">
    <property type="protein sequence ID" value="KAK2632669.1"/>
    <property type="molecule type" value="Genomic_DNA"/>
</dbReference>
<dbReference type="InParanoid" id="A0A058ZVR1"/>
<dbReference type="STRING" id="71139.A0A058ZVR1"/>
<feature type="binding site" evidence="13">
    <location>
        <position position="725"/>
    </location>
    <ligand>
        <name>Zn(2+)</name>
        <dbReference type="ChEBI" id="CHEBI:29105"/>
        <label>1</label>
        <note>catalytic</note>
    </ligand>
</feature>
<evidence type="ECO:0000256" key="1">
    <source>
        <dbReference type="ARBA" id="ARBA00002777"/>
    </source>
</evidence>
<feature type="domain" description="Cobalamin-independent methionine synthase MetE N-terminal" evidence="15">
    <location>
        <begin position="3"/>
        <end position="314"/>
    </location>
</feature>
<dbReference type="PIRSF" id="PIRSF000382">
    <property type="entry name" value="MeTrfase_B12_ind"/>
    <property type="match status" value="1"/>
</dbReference>
<proteinExistence type="inferred from homology"/>
<comment type="pathway">
    <text evidence="2">Amino-acid biosynthesis; L-methionine biosynthesis via de novo pathway; L-methionine from L-homocysteine (MetE route): step 1/1.</text>
</comment>
<reference evidence="17" key="1">
    <citation type="submission" date="2013-07" db="EMBL/GenBank/DDBJ databases">
        <title>The genome of Eucalyptus grandis.</title>
        <authorList>
            <person name="Schmutz J."/>
            <person name="Hayes R."/>
            <person name="Myburg A."/>
            <person name="Tuskan G."/>
            <person name="Grattapaglia D."/>
            <person name="Rokhsar D.S."/>
        </authorList>
    </citation>
    <scope>NUCLEOTIDE SEQUENCE</scope>
    <source>
        <tissue evidence="17">Leaf extractions</tissue>
    </source>
</reference>
<feature type="binding site" evidence="12">
    <location>
        <begin position="435"/>
        <end position="437"/>
    </location>
    <ligand>
        <name>L-homocysteine</name>
        <dbReference type="ChEBI" id="CHEBI:58199"/>
    </ligand>
</feature>
<comment type="similarity">
    <text evidence="3">Belongs to the vitamin-B12 independent methionine synthase family.</text>
</comment>
<dbReference type="InterPro" id="IPR013215">
    <property type="entry name" value="Cbl-indep_Met_Synth_N"/>
</dbReference>
<evidence type="ECO:0000256" key="12">
    <source>
        <dbReference type="PIRSR" id="PIRSR000382-1"/>
    </source>
</evidence>
<comment type="cofactor">
    <cofactor evidence="13">
        <name>Zn(2+)</name>
        <dbReference type="ChEBI" id="CHEBI:29105"/>
    </cofactor>
    <text evidence="13">Binds 2 Zn(2+) ions per subunit.</text>
</comment>
<evidence type="ECO:0000259" key="15">
    <source>
        <dbReference type="Pfam" id="PF08267"/>
    </source>
</evidence>
<dbReference type="EC" id="2.1.1.14" evidence="4"/>
<sequence>MASHVVGYPRVGPNRELKFALESFWHRMSTAEDLLEAGAHLKSSIWKQMAAVNIKYIPSNTFSCYDQVLDITAMLGAVPPRYGWNGGKIGFDVYFSMARGTASVPAMEMTKWFDTNYHYIVPELGPDVNFSYASRKAVKECKEAKKLGVDTVPVLLGPVSYLLLSKPAKGVETTFSPLSLLRKYFPSTVVSELKAAGASWIQFDEPALVLDLDSHQLQAFTEAYSELESCLSSVNVLVETYFADVPAEAYKVLTSLKGVTGFGFDLVRGTDILDLIKGGFPTGKYLFAGVVDGRNIWANDLAGSLSTLHALESIVGKDKLVVSTSCSLLHTPVDLVNETELDEEIKSWFAFAAQKVVEVNALAKALAGEKDEEFFSANAAAQASRKSSPRVTNEAVQKAAAALRGSDHCRATTVSARLHAQQKKLNLPVLPTTTIGSFPQTIELRRVRREYKAKKISEEEYVKAIKEEINKVVKLQEELDIDVLVHGEPERNDIIEYFGEQLLGFAFTMNGWVQSYGSHCVKPPIVYGDVSRPKPMTVFWSTMAQSMTARPVKGMLTGPVTILNWSFVRNDQPRSETCYQIALAIKDEVDDLEKAGINVIQIDEAALREGLPLRKSEQTFYLDWAVHSFRITNCGVKDTTQIHTHVCYSHFNDISRLIIDMDADVITTENVSPDGKLLLISCEGVEYLARIGPSLRITSAEEIADGITKTFDWREPKRVWVIPDCLLKTREYTEVKPALANMVTATKHVRAQLAFCKEAVYRNGE</sequence>
<feature type="binding site" evidence="12">
    <location>
        <position position="565"/>
    </location>
    <ligand>
        <name>5-methyltetrahydropteroyltri-L-glutamate</name>
        <dbReference type="ChEBI" id="CHEBI:58207"/>
    </ligand>
</feature>
<evidence type="ECO:0000256" key="7">
    <source>
        <dbReference type="ARBA" id="ARBA00022679"/>
    </source>
</evidence>
<evidence type="ECO:0000256" key="9">
    <source>
        <dbReference type="ARBA" id="ARBA00022833"/>
    </source>
</evidence>
<evidence type="ECO:0000259" key="14">
    <source>
        <dbReference type="Pfam" id="PF01717"/>
    </source>
</evidence>
<keyword evidence="10" id="KW-0486">Methionine biosynthesis</keyword>
<dbReference type="CDD" id="cd03312">
    <property type="entry name" value="CIMS_N_terminal_like"/>
    <property type="match status" value="1"/>
</dbReference>
<dbReference type="Gramene" id="KCW45140">
    <property type="protein sequence ID" value="KCW45140"/>
    <property type="gene ID" value="EUGRSUZ_L01249"/>
</dbReference>
<feature type="domain" description="Cobalamin-independent methionine synthase MetE C-terminal/archaeal" evidence="14">
    <location>
        <begin position="430"/>
        <end position="747"/>
    </location>
</feature>
<evidence type="ECO:0000256" key="8">
    <source>
        <dbReference type="ARBA" id="ARBA00022723"/>
    </source>
</evidence>
<accession>A0A058ZVR1</accession>
<feature type="binding site" evidence="12">
    <location>
        <position position="488"/>
    </location>
    <ligand>
        <name>L-methionine</name>
        <dbReference type="ChEBI" id="CHEBI:57844"/>
    </ligand>
</feature>
<feature type="binding site" evidence="13">
    <location>
        <position position="647"/>
    </location>
    <ligand>
        <name>Zn(2+)</name>
        <dbReference type="ChEBI" id="CHEBI:29105"/>
        <label>1</label>
        <note>catalytic</note>
    </ligand>
</feature>
<dbReference type="InterPro" id="IPR006276">
    <property type="entry name" value="Cobalamin-indep_Met_synthase"/>
</dbReference>
<dbReference type="FunFam" id="3.20.20.210:FF:000002">
    <property type="entry name" value="5-methyltetrahydropteroyltriglutamate--homocysteine methyltransferase"/>
    <property type="match status" value="1"/>
</dbReference>
<comment type="function">
    <text evidence="1">Catalyzes the transfer of a methyl group from 5-methyltetrahydrofolate to homocysteine resulting in methionine formation.</text>
</comment>
<dbReference type="GO" id="GO:0008705">
    <property type="term" value="F:methionine synthase activity"/>
    <property type="evidence" value="ECO:0000318"/>
    <property type="project" value="GO_Central"/>
</dbReference>
<dbReference type="Proteomes" id="UP000030711">
    <property type="component" value="Unassembled WGS sequence"/>
</dbReference>
<dbReference type="Pfam" id="PF08267">
    <property type="entry name" value="Meth_synt_1"/>
    <property type="match status" value="1"/>
</dbReference>
<dbReference type="InterPro" id="IPR038071">
    <property type="entry name" value="UROD/MetE-like_sf"/>
</dbReference>
<dbReference type="AlphaFoldDB" id="A0A058ZVR1"/>
<evidence type="ECO:0000256" key="10">
    <source>
        <dbReference type="ARBA" id="ARBA00023167"/>
    </source>
</evidence>
<feature type="binding site" evidence="12">
    <location>
        <begin position="435"/>
        <end position="437"/>
    </location>
    <ligand>
        <name>L-methionine</name>
        <dbReference type="ChEBI" id="CHEBI:57844"/>
    </ligand>
</feature>
<dbReference type="GO" id="GO:0008270">
    <property type="term" value="F:zinc ion binding"/>
    <property type="evidence" value="ECO:0007669"/>
    <property type="project" value="InterPro"/>
</dbReference>
<evidence type="ECO:0000256" key="2">
    <source>
        <dbReference type="ARBA" id="ARBA00004681"/>
    </source>
</evidence>
<evidence type="ECO:0000256" key="13">
    <source>
        <dbReference type="PIRSR" id="PIRSR000382-2"/>
    </source>
</evidence>
<dbReference type="GO" id="GO:0005829">
    <property type="term" value="C:cytosol"/>
    <property type="evidence" value="ECO:0000318"/>
    <property type="project" value="GO_Central"/>
</dbReference>
<dbReference type="GO" id="GO:0032259">
    <property type="term" value="P:methylation"/>
    <property type="evidence" value="ECO:0007669"/>
    <property type="project" value="UniProtKB-KW"/>
</dbReference>